<feature type="compositionally biased region" description="Acidic residues" evidence="6">
    <location>
        <begin position="427"/>
        <end position="439"/>
    </location>
</feature>
<feature type="region of interest" description="Disordered" evidence="6">
    <location>
        <begin position="1054"/>
        <end position="1086"/>
    </location>
</feature>
<dbReference type="GO" id="GO:0005730">
    <property type="term" value="C:nucleolus"/>
    <property type="evidence" value="ECO:0007669"/>
    <property type="project" value="UniProtKB-SubCell"/>
</dbReference>
<dbReference type="GO" id="GO:0006888">
    <property type="term" value="P:endoplasmic reticulum to Golgi vesicle-mediated transport"/>
    <property type="evidence" value="ECO:0007669"/>
    <property type="project" value="TreeGrafter"/>
</dbReference>
<dbReference type="InterPro" id="IPR015943">
    <property type="entry name" value="WD40/YVTN_repeat-like_dom_sf"/>
</dbReference>
<dbReference type="HAMAP" id="MF_03029">
    <property type="entry name" value="WDR12"/>
    <property type="match status" value="1"/>
</dbReference>
<accession>A0A6G1GCQ8</accession>
<dbReference type="Pfam" id="PF22766">
    <property type="entry name" value="ZW10_C2"/>
    <property type="match status" value="1"/>
</dbReference>
<evidence type="ECO:0000256" key="2">
    <source>
        <dbReference type="ARBA" id="ARBA00022737"/>
    </source>
</evidence>
<feature type="domain" description="ZW10 C-terminal helical" evidence="7">
    <location>
        <begin position="703"/>
        <end position="841"/>
    </location>
</feature>
<feature type="coiled-coil region" evidence="5">
    <location>
        <begin position="40"/>
        <end position="102"/>
    </location>
</feature>
<evidence type="ECO:0000313" key="10">
    <source>
        <dbReference type="RefSeq" id="XP_033537327.1"/>
    </source>
</evidence>
<dbReference type="RefSeq" id="XP_033537327.1">
    <property type="nucleotide sequence ID" value="XM_033680570.1"/>
</dbReference>
<dbReference type="PANTHER" id="PTHR12205:SF0">
    <property type="entry name" value="CENTROMERE_KINETOCHORE PROTEIN ZW10 HOMOLOG"/>
    <property type="match status" value="1"/>
</dbReference>
<evidence type="ECO:0000256" key="1">
    <source>
        <dbReference type="ARBA" id="ARBA00022574"/>
    </source>
</evidence>
<gene>
    <name evidence="3" type="primary">YTM1</name>
    <name evidence="8 10" type="ORF">P152DRAFT_464479</name>
</gene>
<dbReference type="GO" id="GO:0030687">
    <property type="term" value="C:preribosome, large subunit precursor"/>
    <property type="evidence" value="ECO:0007669"/>
    <property type="project" value="UniProtKB-UniRule"/>
</dbReference>
<dbReference type="InterPro" id="IPR019775">
    <property type="entry name" value="WD40_repeat_CS"/>
</dbReference>
<keyword evidence="3" id="KW-0690">Ribosome biogenesis</keyword>
<dbReference type="PANTHER" id="PTHR12205">
    <property type="entry name" value="CENTROMERE/KINETOCHORE PROTEIN ZW10"/>
    <property type="match status" value="1"/>
</dbReference>
<feature type="compositionally biased region" description="Low complexity" evidence="6">
    <location>
        <begin position="509"/>
        <end position="521"/>
    </location>
</feature>
<dbReference type="InterPro" id="IPR001680">
    <property type="entry name" value="WD40_rpt"/>
</dbReference>
<keyword evidence="3" id="KW-0698">rRNA processing</keyword>
<sequence length="1295" mass="140342">MPTDDQLADAILQSVEASQYPDSEAVVSAELPPSTFPTLLDGIEQSRAKLKAEIRHISRTSTTDIDAWIAQARHLQQDIDDIREETRQIDHATNEVQGLKGRANDAGAKVGFLKTELAFNDALVDTLGCIQRVSGDLDGCWEAVRGDDVGGALGGMGRAVKGMGDLEAFEGAHFVGLLRDRAKRVRDDMVETVTGYWWDIVHVNQEKRALVVKKSITRKSEILAEDTVRFAEQLDIYDDLVSKLQHGLERSIIAARFGPENADDSAVLSVDDNTLSVSTDGGAGGALAAIEDIKKLTRFLSSELPTQLSLSLSQKLVASLTSHLVSTWLQEAIPISLDEMNEFQQLLDQVLSLAEHLEGLGWSGNEELINWVETAPRSWLSKRKEAMLAAVRTSCYRGVRTRKTVERVETQLISHEDLMGPPPDQSNDWDAEWDNDGADADQQPASEPTVEEEDMDASAWGLEEEGQDQVEQKPDEDEKTENDDEGGDEADAWGWGEDDAEDATTVKESAPAKPAASKPPAGHVHGKEAVHENKAEEITLRETYTVTAIPDEILQLIQEVVSDAETLSQERYADSPIAGAAMGLYSIPTLALAMYRATAITYYSKDNAGNILVYNDCTRLADQLHNYLSSLAQRDETSPLPPKSRPSQRLRLTPDLQSLSSFGKRAYGREMDSQRTILSDLLAGAQGFAHCTEPPFAAECDSAVRFTVDRIREVHAEWRPILSHSALLQSVGSLAATVIGKMILDIEDMADISEEESKTLSALCGVVTGVGELFVQRDDAGEERDMTGVYTPNWFKFRYLMEILESSLADIKFAWTEAGLREEFEAEEVADLIQALFAESADLKRYALSTLVNSLLESEKPVPFEFLINGQFLRTTLDEFLTANGISAETTLSVEYVRALLPPTQTATFPHDDWVSSVDVLSATSPAARWTRDAHIDGSRQRILSGSYDGLVRVWNTSSELVATSPSLGNGGHTGGVKSVKFLSPTKLVSASLDRTIRIWSYKESTTSPATATIDPAFELYGHQSSVDSIAVHGPSGRILSASSDHTVGVWTAHKSSAPEAPTDLLPSSLPSSKRRKLSRAGPTVPQRGPLALLAGHAAPVTGVAFSPTAPNVAYSVSQDHTLRTWDLLAVPDAPNTAEVSSRMVAHPLLSVCVMPGLSLVAAGTSARSVVLIDPREGAARVVAKTLKGHANSVVALAQSPVSEYGLASASHDGEVRVWDVRGGSIAVQGGDSQGDEGKGLVVESVFTLPRESMKGKPRKVAGEGVKVLGMAWDRDIGIVSGGEDKMIQINREAE</sequence>
<protein>
    <recommendedName>
        <fullName evidence="3">Ribosome biogenesis protein YTM1</fullName>
    </recommendedName>
</protein>
<keyword evidence="9" id="KW-1185">Reference proteome</keyword>
<dbReference type="SUPFAM" id="SSF50978">
    <property type="entry name" value="WD40 repeat-like"/>
    <property type="match status" value="1"/>
</dbReference>
<feature type="region of interest" description="Disordered" evidence="6">
    <location>
        <begin position="412"/>
        <end position="534"/>
    </location>
</feature>
<dbReference type="InterPro" id="IPR046362">
    <property type="entry name" value="Zw10/DSL1_C_sf"/>
</dbReference>
<evidence type="ECO:0000313" key="9">
    <source>
        <dbReference type="Proteomes" id="UP000504638"/>
    </source>
</evidence>
<feature type="repeat" description="WD" evidence="4">
    <location>
        <begin position="1094"/>
        <end position="1128"/>
    </location>
</feature>
<feature type="repeat" description="WD" evidence="4">
    <location>
        <begin position="970"/>
        <end position="1010"/>
    </location>
</feature>
<dbReference type="CDD" id="cd00200">
    <property type="entry name" value="WD40"/>
    <property type="match status" value="1"/>
</dbReference>
<dbReference type="GO" id="GO:0007094">
    <property type="term" value="P:mitotic spindle assembly checkpoint signaling"/>
    <property type="evidence" value="ECO:0007669"/>
    <property type="project" value="TreeGrafter"/>
</dbReference>
<dbReference type="PROSITE" id="PS50294">
    <property type="entry name" value="WD_REPEATS_REGION"/>
    <property type="match status" value="4"/>
</dbReference>
<comment type="subunit">
    <text evidence="3">Component of the NOP7 complex, composed of ERB1, NOP7 and YTM1. Within the NOP7 complex ERB1 appears to interact directly with NOP7 and YTM1. The NOP7 complex also associates with the 66S pre-ribosome.</text>
</comment>
<dbReference type="Proteomes" id="UP000504638">
    <property type="component" value="Unplaced"/>
</dbReference>
<dbReference type="PRINTS" id="PR00320">
    <property type="entry name" value="GPROTEINBRPT"/>
</dbReference>
<evidence type="ECO:0000256" key="4">
    <source>
        <dbReference type="PROSITE-ProRule" id="PRU00221"/>
    </source>
</evidence>
<dbReference type="Pfam" id="PF00400">
    <property type="entry name" value="WD40"/>
    <property type="match status" value="5"/>
</dbReference>
<comment type="subcellular location">
    <subcellularLocation>
        <location evidence="3">Nucleus</location>
        <location evidence="3">Nucleolus</location>
    </subcellularLocation>
    <subcellularLocation>
        <location evidence="3">Nucleus</location>
        <location evidence="3">Nucleoplasm</location>
    </subcellularLocation>
</comment>
<dbReference type="SMART" id="SM00320">
    <property type="entry name" value="WD40"/>
    <property type="match status" value="7"/>
</dbReference>
<feature type="repeat" description="WD" evidence="4">
    <location>
        <begin position="943"/>
        <end position="965"/>
    </location>
</feature>
<keyword evidence="3" id="KW-0539">Nucleus</keyword>
<keyword evidence="2" id="KW-0677">Repeat</keyword>
<dbReference type="Gene3D" id="2.130.10.10">
    <property type="entry name" value="YVTN repeat-like/Quinoprotein amine dehydrogenase"/>
    <property type="match status" value="1"/>
</dbReference>
<dbReference type="InterPro" id="IPR020472">
    <property type="entry name" value="WD40_PAC1"/>
</dbReference>
<evidence type="ECO:0000259" key="7">
    <source>
        <dbReference type="Pfam" id="PF22766"/>
    </source>
</evidence>
<evidence type="ECO:0000256" key="3">
    <source>
        <dbReference type="HAMAP-Rule" id="MF_03029"/>
    </source>
</evidence>
<reference evidence="8 10" key="1">
    <citation type="submission" date="2020-01" db="EMBL/GenBank/DDBJ databases">
        <authorList>
            <consortium name="DOE Joint Genome Institute"/>
            <person name="Haridas S."/>
            <person name="Albert R."/>
            <person name="Binder M."/>
            <person name="Bloem J."/>
            <person name="Labutti K."/>
            <person name="Salamov A."/>
            <person name="Andreopoulos B."/>
            <person name="Baker S.E."/>
            <person name="Barry K."/>
            <person name="Bills G."/>
            <person name="Bluhm B.H."/>
            <person name="Cannon C."/>
            <person name="Castanera R."/>
            <person name="Culley D.E."/>
            <person name="Daum C."/>
            <person name="Ezra D."/>
            <person name="Gonzalez J.B."/>
            <person name="Henrissat B."/>
            <person name="Kuo A."/>
            <person name="Liang C."/>
            <person name="Lipzen A."/>
            <person name="Lutzoni F."/>
            <person name="Magnuson J."/>
            <person name="Mondo S."/>
            <person name="Nolan M."/>
            <person name="Ohm R."/>
            <person name="Pangilinan J."/>
            <person name="Park H.-J."/>
            <person name="Ramirez L."/>
            <person name="Alfaro M."/>
            <person name="Sun H."/>
            <person name="Tritt A."/>
            <person name="Yoshinaga Y."/>
            <person name="Zwiers L.-H."/>
            <person name="Turgeon B.G."/>
            <person name="Goodwin S.B."/>
            <person name="Spatafora J.W."/>
            <person name="Crous P.W."/>
            <person name="Grigoriev I.V."/>
        </authorList>
    </citation>
    <scope>NUCLEOTIDE SEQUENCE</scope>
    <source>
        <strain evidence="8 10">CBS 781.70</strain>
    </source>
</reference>
<dbReference type="GO" id="GO:0005737">
    <property type="term" value="C:cytoplasm"/>
    <property type="evidence" value="ECO:0007669"/>
    <property type="project" value="GOC"/>
</dbReference>
<comment type="similarity">
    <text evidence="3">Belongs to the WD repeat WDR12/YTM1 family.</text>
</comment>
<organism evidence="8">
    <name type="scientific">Eremomyces bilateralis CBS 781.70</name>
    <dbReference type="NCBI Taxonomy" id="1392243"/>
    <lineage>
        <taxon>Eukaryota</taxon>
        <taxon>Fungi</taxon>
        <taxon>Dikarya</taxon>
        <taxon>Ascomycota</taxon>
        <taxon>Pezizomycotina</taxon>
        <taxon>Dothideomycetes</taxon>
        <taxon>Dothideomycetes incertae sedis</taxon>
        <taxon>Eremomycetales</taxon>
        <taxon>Eremomycetaceae</taxon>
        <taxon>Eremomyces</taxon>
    </lineage>
</organism>
<dbReference type="GO" id="GO:0005654">
    <property type="term" value="C:nucleoplasm"/>
    <property type="evidence" value="ECO:0007669"/>
    <property type="project" value="UniProtKB-SubCell"/>
</dbReference>
<dbReference type="OrthoDB" id="534815at2759"/>
<feature type="repeat" description="WD" evidence="4">
    <location>
        <begin position="1020"/>
        <end position="1061"/>
    </location>
</feature>
<dbReference type="Gene3D" id="1.10.357.150">
    <property type="match status" value="1"/>
</dbReference>
<dbReference type="PROSITE" id="PS00678">
    <property type="entry name" value="WD_REPEATS_1"/>
    <property type="match status" value="2"/>
</dbReference>
<dbReference type="EMBL" id="ML975151">
    <property type="protein sequence ID" value="KAF1815696.1"/>
    <property type="molecule type" value="Genomic_DNA"/>
</dbReference>
<evidence type="ECO:0000256" key="5">
    <source>
        <dbReference type="SAM" id="Coils"/>
    </source>
</evidence>
<dbReference type="PROSITE" id="PS50082">
    <property type="entry name" value="WD_REPEATS_2"/>
    <property type="match status" value="5"/>
</dbReference>
<comment type="function">
    <text evidence="3">Component of the NOP7 complex, which is required for maturation of the 25S and 5.8S ribosomal RNAs and formation of the 60S ribosome.</text>
</comment>
<dbReference type="GO" id="GO:0043021">
    <property type="term" value="F:ribonucleoprotein complex binding"/>
    <property type="evidence" value="ECO:0007669"/>
    <property type="project" value="UniProtKB-UniRule"/>
</dbReference>
<dbReference type="GO" id="GO:1990423">
    <property type="term" value="C:RZZ complex"/>
    <property type="evidence" value="ECO:0007669"/>
    <property type="project" value="TreeGrafter"/>
</dbReference>
<dbReference type="InterPro" id="IPR055148">
    <property type="entry name" value="ZW10_C_2"/>
</dbReference>
<feature type="repeat" description="WD" evidence="4">
    <location>
        <begin position="1187"/>
        <end position="1229"/>
    </location>
</feature>
<keyword evidence="5" id="KW-0175">Coiled coil</keyword>
<dbReference type="InterPro" id="IPR036322">
    <property type="entry name" value="WD40_repeat_dom_sf"/>
</dbReference>
<proteinExistence type="inferred from homology"/>
<evidence type="ECO:0000313" key="8">
    <source>
        <dbReference type="EMBL" id="KAF1815696.1"/>
    </source>
</evidence>
<evidence type="ECO:0000256" key="6">
    <source>
        <dbReference type="SAM" id="MobiDB-lite"/>
    </source>
</evidence>
<feature type="compositionally biased region" description="Basic and acidic residues" evidence="6">
    <location>
        <begin position="525"/>
        <end position="534"/>
    </location>
</feature>
<dbReference type="GO" id="GO:0000463">
    <property type="term" value="P:maturation of LSU-rRNA from tricistronic rRNA transcript (SSU-rRNA, 5.8S rRNA, LSU-rRNA)"/>
    <property type="evidence" value="ECO:0007669"/>
    <property type="project" value="UniProtKB-UniRule"/>
</dbReference>
<keyword evidence="1 4" id="KW-0853">WD repeat</keyword>
<dbReference type="GO" id="GO:0000466">
    <property type="term" value="P:maturation of 5.8S rRNA from tricistronic rRNA transcript (SSU-rRNA, 5.8S rRNA, LSU-rRNA)"/>
    <property type="evidence" value="ECO:0007669"/>
    <property type="project" value="UniProtKB-UniRule"/>
</dbReference>
<reference evidence="10" key="3">
    <citation type="submission" date="2025-04" db="UniProtKB">
        <authorList>
            <consortium name="RefSeq"/>
        </authorList>
    </citation>
    <scope>IDENTIFICATION</scope>
    <source>
        <strain evidence="10">CBS 781.70</strain>
    </source>
</reference>
<feature type="compositionally biased region" description="Acidic residues" evidence="6">
    <location>
        <begin position="449"/>
        <end position="502"/>
    </location>
</feature>
<name>A0A6G1GCQ8_9PEZI</name>
<dbReference type="InterPro" id="IPR028599">
    <property type="entry name" value="WDR12/Ytm1"/>
</dbReference>
<reference evidence="10" key="2">
    <citation type="submission" date="2020-04" db="EMBL/GenBank/DDBJ databases">
        <authorList>
            <consortium name="NCBI Genome Project"/>
        </authorList>
    </citation>
    <scope>NUCLEOTIDE SEQUENCE</scope>
    <source>
        <strain evidence="10">CBS 781.70</strain>
    </source>
</reference>